<dbReference type="Pfam" id="PF00682">
    <property type="entry name" value="HMGL-like"/>
    <property type="match status" value="1"/>
</dbReference>
<dbReference type="RefSeq" id="WP_071971767.1">
    <property type="nucleotide sequence ID" value="NZ_CP018076.1"/>
</dbReference>
<evidence type="ECO:0000313" key="4">
    <source>
        <dbReference type="Proteomes" id="UP000181897"/>
    </source>
</evidence>
<evidence type="ECO:0000313" key="3">
    <source>
        <dbReference type="EMBL" id="APE43435.1"/>
    </source>
</evidence>
<dbReference type="EMBL" id="CP018076">
    <property type="protein sequence ID" value="APE43435.1"/>
    <property type="molecule type" value="Genomic_DNA"/>
</dbReference>
<protein>
    <submittedName>
        <fullName evidence="3">Aldolase</fullName>
    </submittedName>
</protein>
<name>A0A1J0WGK3_9RHOB</name>
<dbReference type="InterPro" id="IPR000891">
    <property type="entry name" value="PYR_CT"/>
</dbReference>
<dbReference type="Gene3D" id="3.20.20.70">
    <property type="entry name" value="Aldolase class I"/>
    <property type="match status" value="1"/>
</dbReference>
<keyword evidence="1" id="KW-0464">Manganese</keyword>
<evidence type="ECO:0000256" key="1">
    <source>
        <dbReference type="ARBA" id="ARBA00023211"/>
    </source>
</evidence>
<dbReference type="PROSITE" id="PS50991">
    <property type="entry name" value="PYR_CT"/>
    <property type="match status" value="1"/>
</dbReference>
<dbReference type="GO" id="GO:0009098">
    <property type="term" value="P:L-leucine biosynthetic process"/>
    <property type="evidence" value="ECO:0007669"/>
    <property type="project" value="TreeGrafter"/>
</dbReference>
<dbReference type="SUPFAM" id="SSF51569">
    <property type="entry name" value="Aldolase"/>
    <property type="match status" value="1"/>
</dbReference>
<dbReference type="InterPro" id="IPR013785">
    <property type="entry name" value="Aldolase_TIM"/>
</dbReference>
<feature type="domain" description="Pyruvate carboxyltransferase" evidence="2">
    <location>
        <begin position="4"/>
        <end position="263"/>
    </location>
</feature>
<dbReference type="AlphaFoldDB" id="A0A1J0WGK3"/>
<dbReference type="CDD" id="cd07944">
    <property type="entry name" value="DRE_TIM_HOA_like"/>
    <property type="match status" value="1"/>
</dbReference>
<reference evidence="3 4" key="1">
    <citation type="submission" date="2016-11" db="EMBL/GenBank/DDBJ databases">
        <title>Complete genome sequence of Sulfitobacter sp. AM1-D1, a toxic bacteria associated with marine dinoflagellate Alexandrium minutum in East China Sea.</title>
        <authorList>
            <person name="Yang Q."/>
            <person name="Zhang X."/>
            <person name="Tian X."/>
        </authorList>
    </citation>
    <scope>NUCLEOTIDE SEQUENCE [LARGE SCALE GENOMIC DNA]</scope>
    <source>
        <strain evidence="3 4">AM1-D1</strain>
    </source>
</reference>
<dbReference type="KEGG" id="suam:BOO69_08395"/>
<accession>A0A1J0WGK3</accession>
<dbReference type="PANTHER" id="PTHR10277:SF9">
    <property type="entry name" value="2-ISOPROPYLMALATE SYNTHASE 1, CHLOROPLASTIC-RELATED"/>
    <property type="match status" value="1"/>
</dbReference>
<dbReference type="InterPro" id="IPR050073">
    <property type="entry name" value="2-IPM_HCS-like"/>
</dbReference>
<organism evidence="3 4">
    <name type="scientific">Sulfitobacter alexandrii</name>
    <dbReference type="NCBI Taxonomy" id="1917485"/>
    <lineage>
        <taxon>Bacteria</taxon>
        <taxon>Pseudomonadati</taxon>
        <taxon>Pseudomonadota</taxon>
        <taxon>Alphaproteobacteria</taxon>
        <taxon>Rhodobacterales</taxon>
        <taxon>Roseobacteraceae</taxon>
        <taxon>Sulfitobacter</taxon>
    </lineage>
</organism>
<dbReference type="OrthoDB" id="9803573at2"/>
<evidence type="ECO:0000259" key="2">
    <source>
        <dbReference type="PROSITE" id="PS50991"/>
    </source>
</evidence>
<dbReference type="STRING" id="1917485.BOO69_08395"/>
<dbReference type="PANTHER" id="PTHR10277">
    <property type="entry name" value="HOMOCITRATE SYNTHASE-RELATED"/>
    <property type="match status" value="1"/>
</dbReference>
<sequence>MSDIKILDCTFRDGGYYNDWDFSTPLINRYLEAMKAAQVDIVELGFRFVKNSGFKGPCAYATDDFIRSLTIPDGLEVGVMLNGGDLLTDLGLVPTLERLFPEKADTTPVSLVRFACHFREFEQVLPAVTWLSERGYKVGFNLMQITERTEEEVRHYARTSKDWPIEALYFADSMGSMSPADVGRIIGWMRKEWDGPIGVHTHDNMGQALANTMRAVSDGATWLDATVTGMGRGPGNARTEELVIEAEALRNRPANFVPLMSLIRETFQPMKTHYGWGTNPYYYLSGKYGIHPTYIQEMMGDARYSDEDILAVIDFLRHEGGSKFSSERLSGARTFYRGEAQGAWSPKEVMEGRDVLVLGTGPGVAAHRAALEDYIRRTKPLVLSLNTQSAIDSDLIDMRVACHPVRLMADYELHTSLPQPLITPFSMLPEDLRKNLQDKEVLDFGLTVTPGSFRFQDTQCEVPAPLVLAYSLAIATSGGARRILMAGFDGYPAGDRRNDETAEILSAYKAHTADVMLSLTPTRHAIATASLYGYLE</sequence>
<dbReference type="GO" id="GO:0003852">
    <property type="term" value="F:2-isopropylmalate synthase activity"/>
    <property type="evidence" value="ECO:0007669"/>
    <property type="project" value="TreeGrafter"/>
</dbReference>
<dbReference type="Proteomes" id="UP000181897">
    <property type="component" value="Chromosome"/>
</dbReference>
<gene>
    <name evidence="3" type="ORF">BOO69_08395</name>
</gene>
<proteinExistence type="predicted"/>
<keyword evidence="4" id="KW-1185">Reference proteome</keyword>